<feature type="domain" description="Calcineurin-like phosphoesterase" evidence="1">
    <location>
        <begin position="1"/>
        <end position="196"/>
    </location>
</feature>
<gene>
    <name evidence="2" type="ORF">BM613_00080</name>
</gene>
<dbReference type="PIRSF" id="PIRSF033094">
    <property type="entry name" value="Pesterase_CT488"/>
    <property type="match status" value="1"/>
</dbReference>
<dbReference type="EMBL" id="MPDK01000001">
    <property type="protein sequence ID" value="PWI59088.1"/>
    <property type="molecule type" value="Genomic_DNA"/>
</dbReference>
<reference evidence="2 3" key="1">
    <citation type="submission" date="2016-11" db="EMBL/GenBank/DDBJ databases">
        <title>Comparative genomics of Acidibacillus ferroxidans species.</title>
        <authorList>
            <person name="Oliveira G."/>
            <person name="Nunes G."/>
            <person name="Oliveira R."/>
            <person name="Araujo F."/>
            <person name="Salim A."/>
            <person name="Scholte L."/>
            <person name="Morais D."/>
            <person name="Nancucheo I."/>
            <person name="Johnson D.B."/>
            <person name="Grail B."/>
            <person name="Bittencourt J."/>
            <person name="Valadares R."/>
        </authorList>
    </citation>
    <scope>NUCLEOTIDE SEQUENCE [LARGE SCALE GENOMIC DNA]</scope>
    <source>
        <strain evidence="2 3">Y002</strain>
    </source>
</reference>
<evidence type="ECO:0000313" key="2">
    <source>
        <dbReference type="EMBL" id="PWI59088.1"/>
    </source>
</evidence>
<protein>
    <recommendedName>
        <fullName evidence="1">Calcineurin-like phosphoesterase domain-containing protein</fullName>
    </recommendedName>
</protein>
<dbReference type="PANTHER" id="PTHR31302">
    <property type="entry name" value="TRANSMEMBRANE PROTEIN WITH METALLOPHOSPHOESTERASE DOMAIN-RELATED"/>
    <property type="match status" value="1"/>
</dbReference>
<comment type="caution">
    <text evidence="2">The sequence shown here is derived from an EMBL/GenBank/DDBJ whole genome shotgun (WGS) entry which is preliminary data.</text>
</comment>
<organism evidence="2 3">
    <name type="scientific">Sulfoacidibacillus thermotolerans</name>
    <name type="common">Acidibacillus sulfuroxidans</name>
    <dbReference type="NCBI Taxonomy" id="1765684"/>
    <lineage>
        <taxon>Bacteria</taxon>
        <taxon>Bacillati</taxon>
        <taxon>Bacillota</taxon>
        <taxon>Bacilli</taxon>
        <taxon>Bacillales</taxon>
        <taxon>Alicyclobacillaceae</taxon>
        <taxon>Sulfoacidibacillus</taxon>
    </lineage>
</organism>
<dbReference type="Proteomes" id="UP000245380">
    <property type="component" value="Unassembled WGS sequence"/>
</dbReference>
<name>A0A2U3DCU1_SULT2</name>
<dbReference type="GO" id="GO:0016787">
    <property type="term" value="F:hydrolase activity"/>
    <property type="evidence" value="ECO:0007669"/>
    <property type="project" value="InterPro"/>
</dbReference>
<evidence type="ECO:0000259" key="1">
    <source>
        <dbReference type="Pfam" id="PF00149"/>
    </source>
</evidence>
<dbReference type="Pfam" id="PF00149">
    <property type="entry name" value="Metallophos"/>
    <property type="match status" value="1"/>
</dbReference>
<accession>A0A2U3DCU1</accession>
<keyword evidence="3" id="KW-1185">Reference proteome</keyword>
<evidence type="ECO:0000313" key="3">
    <source>
        <dbReference type="Proteomes" id="UP000245380"/>
    </source>
</evidence>
<dbReference type="SUPFAM" id="SSF56300">
    <property type="entry name" value="Metallo-dependent phosphatases"/>
    <property type="match status" value="1"/>
</dbReference>
<dbReference type="InterPro" id="IPR051158">
    <property type="entry name" value="Metallophosphoesterase_sf"/>
</dbReference>
<dbReference type="AlphaFoldDB" id="A0A2U3DCU1"/>
<dbReference type="PANTHER" id="PTHR31302:SF22">
    <property type="entry name" value="PHOSPHOESTERASE"/>
    <property type="match status" value="1"/>
</dbReference>
<sequence length="229" mass="26156">MRIFAIADLHLAFGVHKPMSVFGGLWEDYERKMAEIWQAHILPEDVVLIAGDISWAMRESEVIPDMAYLATLPGKKVLLKGNHDYWWSTKKKVQELAGPDVYVLQANAVEFPSFTVVGTRGWDLPNSVNYTGEDEKIFHREVERLRLSLEAGAKSKKPLIAMMHYPPLNADHEVTPFTTLFEHYQVTHCVYGHLHGHAHRLRIEGAVRGVQYHLVAADFLAFRPLELLF</sequence>
<dbReference type="InterPro" id="IPR029052">
    <property type="entry name" value="Metallo-depent_PP-like"/>
</dbReference>
<dbReference type="Gene3D" id="3.60.21.10">
    <property type="match status" value="1"/>
</dbReference>
<dbReference type="InterPro" id="IPR014578">
    <property type="entry name" value="Pesterase_CT488"/>
</dbReference>
<dbReference type="InterPro" id="IPR004843">
    <property type="entry name" value="Calcineurin-like_PHP"/>
</dbReference>
<proteinExistence type="predicted"/>